<accession>A0A0F3IQ68</accession>
<organism evidence="1 2">
    <name type="scientific">Elstera litoralis</name>
    <dbReference type="NCBI Taxonomy" id="552518"/>
    <lineage>
        <taxon>Bacteria</taxon>
        <taxon>Pseudomonadati</taxon>
        <taxon>Pseudomonadota</taxon>
        <taxon>Alphaproteobacteria</taxon>
        <taxon>Rhodospirillales</taxon>
        <taxon>Rhodospirillaceae</taxon>
        <taxon>Elstera</taxon>
    </lineage>
</organism>
<proteinExistence type="predicted"/>
<dbReference type="InterPro" id="IPR052042">
    <property type="entry name" value="Tail_sheath_structural"/>
</dbReference>
<comment type="caution">
    <text evidence="1">The sequence shown here is derived from an EMBL/GenBank/DDBJ whole genome shotgun (WGS) entry which is preliminary data.</text>
</comment>
<dbReference type="EMBL" id="LAJY01000420">
    <property type="protein sequence ID" value="KJV08886.1"/>
    <property type="molecule type" value="Genomic_DNA"/>
</dbReference>
<name>A0A0F3IQ68_9PROT</name>
<dbReference type="PANTHER" id="PTHR35861">
    <property type="match status" value="1"/>
</dbReference>
<reference evidence="1" key="1">
    <citation type="submission" date="2015-03" db="EMBL/GenBank/DDBJ databases">
        <title>Draft genome sequence of Elstera litoralis.</title>
        <authorList>
            <person name="Rahalkar M.C."/>
            <person name="Dhakephalkar P.K."/>
            <person name="Pore S.D."/>
            <person name="Arora P."/>
            <person name="Kapse N.G."/>
            <person name="Pandit P.S."/>
        </authorList>
    </citation>
    <scope>NUCLEOTIDE SEQUENCE [LARGE SCALE GENOMIC DNA]</scope>
    <source>
        <strain evidence="1">Dia-1</strain>
    </source>
</reference>
<gene>
    <name evidence="1" type="ORF">VZ95_14900</name>
</gene>
<dbReference type="Gene3D" id="3.40.50.11780">
    <property type="match status" value="1"/>
</dbReference>
<evidence type="ECO:0000313" key="1">
    <source>
        <dbReference type="EMBL" id="KJV08886.1"/>
    </source>
</evidence>
<feature type="non-terminal residue" evidence="1">
    <location>
        <position position="228"/>
    </location>
</feature>
<dbReference type="Proteomes" id="UP000033774">
    <property type="component" value="Unassembled WGS sequence"/>
</dbReference>
<dbReference type="AlphaFoldDB" id="A0A0F3IQ68"/>
<evidence type="ECO:0000313" key="2">
    <source>
        <dbReference type="Proteomes" id="UP000033774"/>
    </source>
</evidence>
<dbReference type="PANTHER" id="PTHR35861:SF1">
    <property type="entry name" value="PHAGE TAIL SHEATH PROTEIN"/>
    <property type="match status" value="1"/>
</dbReference>
<sequence>MLRTLSTPGVYSDEVSAFPNSVIPIATAVPAFVGYTPKAEFEGKSYYNQPVYIDSFAEYLAIFALPTSSQQYSPQYYLIAQTSESGGGPNITINGSSYTILPDQNTIYYMYNSIRLFFLNGGGRACIVSVGPYGGPSGVPLTSPGIQCINPNVTLADLQAGLALLKNETVPSLYLCPEATLLSPADNTTLVQSMLLQAQKLQTAVCLFDVINGNQPTQETFSDDIQAF</sequence>
<protein>
    <submittedName>
        <fullName evidence="1">Phage tail protein</fullName>
    </submittedName>
</protein>
<keyword evidence="2" id="KW-1185">Reference proteome</keyword>